<evidence type="ECO:0000256" key="2">
    <source>
        <dbReference type="SAM" id="Phobius"/>
    </source>
</evidence>
<evidence type="ECO:0000313" key="3">
    <source>
        <dbReference type="EMBL" id="KAF2502923.1"/>
    </source>
</evidence>
<keyword evidence="2" id="KW-1133">Transmembrane helix</keyword>
<evidence type="ECO:0000256" key="1">
    <source>
        <dbReference type="SAM" id="MobiDB-lite"/>
    </source>
</evidence>
<evidence type="ECO:0000313" key="4">
    <source>
        <dbReference type="Proteomes" id="UP000799750"/>
    </source>
</evidence>
<keyword evidence="2" id="KW-0812">Transmembrane</keyword>
<reference evidence="3" key="1">
    <citation type="journal article" date="2020" name="Stud. Mycol.">
        <title>101 Dothideomycetes genomes: a test case for predicting lifestyles and emergence of pathogens.</title>
        <authorList>
            <person name="Haridas S."/>
            <person name="Albert R."/>
            <person name="Binder M."/>
            <person name="Bloem J."/>
            <person name="Labutti K."/>
            <person name="Salamov A."/>
            <person name="Andreopoulos B."/>
            <person name="Baker S."/>
            <person name="Barry K."/>
            <person name="Bills G."/>
            <person name="Bluhm B."/>
            <person name="Cannon C."/>
            <person name="Castanera R."/>
            <person name="Culley D."/>
            <person name="Daum C."/>
            <person name="Ezra D."/>
            <person name="Gonzalez J."/>
            <person name="Henrissat B."/>
            <person name="Kuo A."/>
            <person name="Liang C."/>
            <person name="Lipzen A."/>
            <person name="Lutzoni F."/>
            <person name="Magnuson J."/>
            <person name="Mondo S."/>
            <person name="Nolan M."/>
            <person name="Ohm R."/>
            <person name="Pangilinan J."/>
            <person name="Park H.-J."/>
            <person name="Ramirez L."/>
            <person name="Alfaro M."/>
            <person name="Sun H."/>
            <person name="Tritt A."/>
            <person name="Yoshinaga Y."/>
            <person name="Zwiers L.-H."/>
            <person name="Turgeon B."/>
            <person name="Goodwin S."/>
            <person name="Spatafora J."/>
            <person name="Crous P."/>
            <person name="Grigoriev I."/>
        </authorList>
    </citation>
    <scope>NUCLEOTIDE SEQUENCE</scope>
    <source>
        <strain evidence="3">CBS 269.34</strain>
    </source>
</reference>
<keyword evidence="2" id="KW-0472">Membrane</keyword>
<sequence length="162" mass="18229">MAPARGAITASPPLLRRGDEKYSYDLPPRFFTAIFFMIGFILLFLVIATMMLCSRADWMSNPRRGQRIGWRWRWPGSRHLAGADPTGRSQSVELGNIHTRTEGNRGAGSSWDSLNRMLWQSHAVAGREAQTPERAYDRSAPLREGNENGVGVWTGAERQVVR</sequence>
<proteinExistence type="predicted"/>
<dbReference type="EMBL" id="MU004181">
    <property type="protein sequence ID" value="KAF2502923.1"/>
    <property type="molecule type" value="Genomic_DNA"/>
</dbReference>
<dbReference type="Proteomes" id="UP000799750">
    <property type="component" value="Unassembled WGS sequence"/>
</dbReference>
<gene>
    <name evidence="3" type="ORF">BU16DRAFT_521568</name>
</gene>
<organism evidence="3 4">
    <name type="scientific">Lophium mytilinum</name>
    <dbReference type="NCBI Taxonomy" id="390894"/>
    <lineage>
        <taxon>Eukaryota</taxon>
        <taxon>Fungi</taxon>
        <taxon>Dikarya</taxon>
        <taxon>Ascomycota</taxon>
        <taxon>Pezizomycotina</taxon>
        <taxon>Dothideomycetes</taxon>
        <taxon>Pleosporomycetidae</taxon>
        <taxon>Mytilinidiales</taxon>
        <taxon>Mytilinidiaceae</taxon>
        <taxon>Lophium</taxon>
    </lineage>
</organism>
<dbReference type="AlphaFoldDB" id="A0A6A6RGU0"/>
<feature type="transmembrane region" description="Helical" evidence="2">
    <location>
        <begin position="30"/>
        <end position="53"/>
    </location>
</feature>
<name>A0A6A6RGU0_9PEZI</name>
<keyword evidence="4" id="KW-1185">Reference proteome</keyword>
<accession>A0A6A6RGU0</accession>
<feature type="region of interest" description="Disordered" evidence="1">
    <location>
        <begin position="141"/>
        <end position="162"/>
    </location>
</feature>
<protein>
    <submittedName>
        <fullName evidence="3">Uncharacterized protein</fullName>
    </submittedName>
</protein>